<accession>A0AAD9UUY8</accession>
<gene>
    <name evidence="2" type="ORF">P5673_028788</name>
</gene>
<feature type="region of interest" description="Disordered" evidence="1">
    <location>
        <begin position="124"/>
        <end position="147"/>
    </location>
</feature>
<proteinExistence type="predicted"/>
<name>A0AAD9UUY8_ACRCE</name>
<feature type="compositionally biased region" description="Polar residues" evidence="1">
    <location>
        <begin position="1"/>
        <end position="26"/>
    </location>
</feature>
<organism evidence="2 3">
    <name type="scientific">Acropora cervicornis</name>
    <name type="common">Staghorn coral</name>
    <dbReference type="NCBI Taxonomy" id="6130"/>
    <lineage>
        <taxon>Eukaryota</taxon>
        <taxon>Metazoa</taxon>
        <taxon>Cnidaria</taxon>
        <taxon>Anthozoa</taxon>
        <taxon>Hexacorallia</taxon>
        <taxon>Scleractinia</taxon>
        <taxon>Astrocoeniina</taxon>
        <taxon>Acroporidae</taxon>
        <taxon>Acropora</taxon>
    </lineage>
</organism>
<evidence type="ECO:0000313" key="2">
    <source>
        <dbReference type="EMBL" id="KAK2550580.1"/>
    </source>
</evidence>
<comment type="caution">
    <text evidence="2">The sequence shown here is derived from an EMBL/GenBank/DDBJ whole genome shotgun (WGS) entry which is preliminary data.</text>
</comment>
<dbReference type="Proteomes" id="UP001249851">
    <property type="component" value="Unassembled WGS sequence"/>
</dbReference>
<reference evidence="2" key="1">
    <citation type="journal article" date="2023" name="G3 (Bethesda)">
        <title>Whole genome assembly and annotation of the endangered Caribbean coral Acropora cervicornis.</title>
        <authorList>
            <person name="Selwyn J.D."/>
            <person name="Vollmer S.V."/>
        </authorList>
    </citation>
    <scope>NUCLEOTIDE SEQUENCE</scope>
    <source>
        <strain evidence="2">K2</strain>
    </source>
</reference>
<dbReference type="AlphaFoldDB" id="A0AAD9UUY8"/>
<reference evidence="2" key="2">
    <citation type="journal article" date="2023" name="Science">
        <title>Genomic signatures of disease resistance in endangered staghorn corals.</title>
        <authorList>
            <person name="Vollmer S.V."/>
            <person name="Selwyn J.D."/>
            <person name="Despard B.A."/>
            <person name="Roesel C.L."/>
        </authorList>
    </citation>
    <scope>NUCLEOTIDE SEQUENCE</scope>
    <source>
        <strain evidence="2">K2</strain>
    </source>
</reference>
<evidence type="ECO:0000313" key="3">
    <source>
        <dbReference type="Proteomes" id="UP001249851"/>
    </source>
</evidence>
<feature type="compositionally biased region" description="Basic residues" evidence="1">
    <location>
        <begin position="33"/>
        <end position="42"/>
    </location>
</feature>
<sequence length="233" mass="26151">MNCSPGNFSQPEVSSFTPPNVNTPFKPSSGAIPKKRSTQKQLHKADDQEQTDTGSEIRVAVPEVFSQLSVSGLDTTIGERTEKIEKNYQSLSGECPPQSLPPSEDAIKDDVAKEFNRLLLNVKFQQPNSSPKGPHSPEEVFSKQNHAPVVTGLLPRPLEESGCPAENDELLDKDTQELIRKTNEMYIAKEKECKKLVEYIWQQDERNDKANVQVVLLKQENNELSEVFDDFSH</sequence>
<evidence type="ECO:0000256" key="1">
    <source>
        <dbReference type="SAM" id="MobiDB-lite"/>
    </source>
</evidence>
<dbReference type="EMBL" id="JARQWQ010000109">
    <property type="protein sequence ID" value="KAK2550580.1"/>
    <property type="molecule type" value="Genomic_DNA"/>
</dbReference>
<protein>
    <submittedName>
        <fullName evidence="2">Uncharacterized protein</fullName>
    </submittedName>
</protein>
<keyword evidence="3" id="KW-1185">Reference proteome</keyword>
<feature type="region of interest" description="Disordered" evidence="1">
    <location>
        <begin position="1"/>
        <end position="57"/>
    </location>
</feature>